<gene>
    <name evidence="2" type="ORF">SAMN05216464_108113</name>
</gene>
<dbReference type="Proteomes" id="UP000199072">
    <property type="component" value="Unassembled WGS sequence"/>
</dbReference>
<reference evidence="2 3" key="1">
    <citation type="submission" date="2016-10" db="EMBL/GenBank/DDBJ databases">
        <authorList>
            <person name="de Groot N.N."/>
        </authorList>
    </citation>
    <scope>NUCLEOTIDE SEQUENCE [LARGE SCALE GENOMIC DNA]</scope>
    <source>
        <strain evidence="2 3">47C3B</strain>
    </source>
</reference>
<dbReference type="STRING" id="1391627.SAMN05216464_108113"/>
<evidence type="ECO:0000256" key="1">
    <source>
        <dbReference type="SAM" id="Phobius"/>
    </source>
</evidence>
<feature type="transmembrane region" description="Helical" evidence="1">
    <location>
        <begin position="49"/>
        <end position="67"/>
    </location>
</feature>
<dbReference type="RefSeq" id="WP_091150965.1">
    <property type="nucleotide sequence ID" value="NZ_FNAI01000008.1"/>
</dbReference>
<keyword evidence="1" id="KW-0472">Membrane</keyword>
<keyword evidence="1" id="KW-1133">Transmembrane helix</keyword>
<dbReference type="EMBL" id="FNAI01000008">
    <property type="protein sequence ID" value="SDE65654.1"/>
    <property type="molecule type" value="Genomic_DNA"/>
</dbReference>
<dbReference type="AlphaFoldDB" id="A0A1G7EPR1"/>
<evidence type="ECO:0000313" key="3">
    <source>
        <dbReference type="Proteomes" id="UP000199072"/>
    </source>
</evidence>
<protein>
    <submittedName>
        <fullName evidence="2">Uncharacterized protein</fullName>
    </submittedName>
</protein>
<proteinExistence type="predicted"/>
<evidence type="ECO:0000313" key="2">
    <source>
        <dbReference type="EMBL" id="SDE65654.1"/>
    </source>
</evidence>
<keyword evidence="3" id="KW-1185">Reference proteome</keyword>
<sequence>MFSKKQKTSSTNAANKTANRIAASFVRRQRMLADRLSKFAGRFNRRQQMIALTAFCLLFGSYCLYLICHSIY</sequence>
<keyword evidence="1" id="KW-0812">Transmembrane</keyword>
<organism evidence="2 3">
    <name type="scientific">Mucilaginibacter pineti</name>
    <dbReference type="NCBI Taxonomy" id="1391627"/>
    <lineage>
        <taxon>Bacteria</taxon>
        <taxon>Pseudomonadati</taxon>
        <taxon>Bacteroidota</taxon>
        <taxon>Sphingobacteriia</taxon>
        <taxon>Sphingobacteriales</taxon>
        <taxon>Sphingobacteriaceae</taxon>
        <taxon>Mucilaginibacter</taxon>
    </lineage>
</organism>
<name>A0A1G7EPR1_9SPHI</name>
<accession>A0A1G7EPR1</accession>